<organism evidence="1 2">
    <name type="scientific">Phanerochaete sordida</name>
    <dbReference type="NCBI Taxonomy" id="48140"/>
    <lineage>
        <taxon>Eukaryota</taxon>
        <taxon>Fungi</taxon>
        <taxon>Dikarya</taxon>
        <taxon>Basidiomycota</taxon>
        <taxon>Agaricomycotina</taxon>
        <taxon>Agaricomycetes</taxon>
        <taxon>Polyporales</taxon>
        <taxon>Phanerochaetaceae</taxon>
        <taxon>Phanerochaete</taxon>
    </lineage>
</organism>
<protein>
    <submittedName>
        <fullName evidence="1">Uncharacterized protein</fullName>
    </submittedName>
</protein>
<evidence type="ECO:0000313" key="1">
    <source>
        <dbReference type="EMBL" id="GJF00315.1"/>
    </source>
</evidence>
<evidence type="ECO:0000313" key="2">
    <source>
        <dbReference type="Proteomes" id="UP000703269"/>
    </source>
</evidence>
<dbReference type="AlphaFoldDB" id="A0A9P3LN84"/>
<proteinExistence type="predicted"/>
<dbReference type="EMBL" id="BPQB01000145">
    <property type="protein sequence ID" value="GJF00315.1"/>
    <property type="molecule type" value="Genomic_DNA"/>
</dbReference>
<accession>A0A9P3LN84</accession>
<gene>
    <name evidence="1" type="ORF">PsYK624_166000</name>
</gene>
<sequence>MHLSPSFRLLLCSIRHAPVRRNAAALASLRASNVMDNDATGLASRLAHFQALHARSTPPKPVNRPA</sequence>
<dbReference type="Proteomes" id="UP000703269">
    <property type="component" value="Unassembled WGS sequence"/>
</dbReference>
<keyword evidence="2" id="KW-1185">Reference proteome</keyword>
<comment type="caution">
    <text evidence="1">The sequence shown here is derived from an EMBL/GenBank/DDBJ whole genome shotgun (WGS) entry which is preliminary data.</text>
</comment>
<reference evidence="1 2" key="1">
    <citation type="submission" date="2021-08" db="EMBL/GenBank/DDBJ databases">
        <title>Draft Genome Sequence of Phanerochaete sordida strain YK-624.</title>
        <authorList>
            <person name="Mori T."/>
            <person name="Dohra H."/>
            <person name="Suzuki T."/>
            <person name="Kawagishi H."/>
            <person name="Hirai H."/>
        </authorList>
    </citation>
    <scope>NUCLEOTIDE SEQUENCE [LARGE SCALE GENOMIC DNA]</scope>
    <source>
        <strain evidence="1 2">YK-624</strain>
    </source>
</reference>
<name>A0A9P3LN84_9APHY</name>